<feature type="signal peptide" evidence="1">
    <location>
        <begin position="1"/>
        <end position="21"/>
    </location>
</feature>
<proteinExistence type="predicted"/>
<dbReference type="GeneID" id="38778346"/>
<name>A0A401GGY1_9APHY</name>
<feature type="chain" id="PRO_5019033416" evidence="1">
    <location>
        <begin position="22"/>
        <end position="145"/>
    </location>
</feature>
<keyword evidence="3" id="KW-1185">Reference proteome</keyword>
<dbReference type="OrthoDB" id="2955493at2759"/>
<gene>
    <name evidence="2" type="ORF">SCP_0311580</name>
</gene>
<dbReference type="AlphaFoldDB" id="A0A401GGY1"/>
<dbReference type="EMBL" id="BFAD01000003">
    <property type="protein sequence ID" value="GBE81429.1"/>
    <property type="molecule type" value="Genomic_DNA"/>
</dbReference>
<comment type="caution">
    <text evidence="2">The sequence shown here is derived from an EMBL/GenBank/DDBJ whole genome shotgun (WGS) entry which is preliminary data.</text>
</comment>
<evidence type="ECO:0000256" key="1">
    <source>
        <dbReference type="SAM" id="SignalP"/>
    </source>
</evidence>
<evidence type="ECO:0000313" key="2">
    <source>
        <dbReference type="EMBL" id="GBE81429.1"/>
    </source>
</evidence>
<sequence length="145" mass="15416">MRFSTLSTLLISALAFGFAQAAPSPVPASLERRGVATVEEATSKAPNADIVYPGYDAILVFSGEGCSGTEDIIDISGLDLNVCYEPAIEYLSIMAYSPNGGTWDLTIFAALANCADPTQLANLNVCYNVLYNGANAYFSTIYFES</sequence>
<protein>
    <submittedName>
        <fullName evidence="2">Uncharacterized protein</fullName>
    </submittedName>
</protein>
<evidence type="ECO:0000313" key="3">
    <source>
        <dbReference type="Proteomes" id="UP000287166"/>
    </source>
</evidence>
<dbReference type="InParanoid" id="A0A401GGY1"/>
<reference evidence="2 3" key="1">
    <citation type="journal article" date="2018" name="Sci. Rep.">
        <title>Genome sequence of the cauliflower mushroom Sparassis crispa (Hanabiratake) and its association with beneficial usage.</title>
        <authorList>
            <person name="Kiyama R."/>
            <person name="Furutani Y."/>
            <person name="Kawaguchi K."/>
            <person name="Nakanishi T."/>
        </authorList>
    </citation>
    <scope>NUCLEOTIDE SEQUENCE [LARGE SCALE GENOMIC DNA]</scope>
</reference>
<keyword evidence="1" id="KW-0732">Signal</keyword>
<dbReference type="RefSeq" id="XP_027612342.1">
    <property type="nucleotide sequence ID" value="XM_027756541.1"/>
</dbReference>
<organism evidence="2 3">
    <name type="scientific">Sparassis crispa</name>
    <dbReference type="NCBI Taxonomy" id="139825"/>
    <lineage>
        <taxon>Eukaryota</taxon>
        <taxon>Fungi</taxon>
        <taxon>Dikarya</taxon>
        <taxon>Basidiomycota</taxon>
        <taxon>Agaricomycotina</taxon>
        <taxon>Agaricomycetes</taxon>
        <taxon>Polyporales</taxon>
        <taxon>Sparassidaceae</taxon>
        <taxon>Sparassis</taxon>
    </lineage>
</organism>
<accession>A0A401GGY1</accession>
<dbReference type="Proteomes" id="UP000287166">
    <property type="component" value="Unassembled WGS sequence"/>
</dbReference>